<feature type="chain" id="PRO_5045955547" evidence="4">
    <location>
        <begin position="25"/>
        <end position="501"/>
    </location>
</feature>
<dbReference type="GO" id="GO:0016787">
    <property type="term" value="F:hydrolase activity"/>
    <property type="evidence" value="ECO:0007669"/>
    <property type="project" value="UniProtKB-KW"/>
</dbReference>
<name>A0ABS7UBB9_9ACTN</name>
<reference evidence="6 7" key="1">
    <citation type="submission" date="2021-09" db="EMBL/GenBank/DDBJ databases">
        <title>Whole genome sequence of Nocardioides sp. GBK3QG-3.</title>
        <authorList>
            <person name="Tuo L."/>
        </authorList>
    </citation>
    <scope>NUCLEOTIDE SEQUENCE [LARGE SCALE GENOMIC DNA]</scope>
    <source>
        <strain evidence="6 7">GBK3QG-3</strain>
    </source>
</reference>
<evidence type="ECO:0000259" key="5">
    <source>
        <dbReference type="Pfam" id="PF00150"/>
    </source>
</evidence>
<dbReference type="Gene3D" id="3.20.20.80">
    <property type="entry name" value="Glycosidases"/>
    <property type="match status" value="1"/>
</dbReference>
<dbReference type="RefSeq" id="WP_224122395.1">
    <property type="nucleotide sequence ID" value="NZ_JAIQZJ010000003.1"/>
</dbReference>
<comment type="caution">
    <text evidence="6">The sequence shown here is derived from an EMBL/GenBank/DDBJ whole genome shotgun (WGS) entry which is preliminary data.</text>
</comment>
<dbReference type="PANTHER" id="PTHR31308:SF3">
    <property type="entry name" value="ENDOGLYCOCERAMIDASE"/>
    <property type="match status" value="1"/>
</dbReference>
<protein>
    <submittedName>
        <fullName evidence="6">Glycoside hydrolase family 5 protein</fullName>
    </submittedName>
</protein>
<evidence type="ECO:0000256" key="1">
    <source>
        <dbReference type="ARBA" id="ARBA00022801"/>
    </source>
</evidence>
<proteinExistence type="inferred from homology"/>
<dbReference type="Pfam" id="PF00150">
    <property type="entry name" value="Cellulase"/>
    <property type="match status" value="1"/>
</dbReference>
<sequence>MRAFLVAVAAILLTPVLPSAAASAEPLPRLHATHGKHAAIRDQHDAQVLLHGINVNQLGEYFQADPDLAPVVPIARTDFRDIARLGFNTVRLVVSWSALEPTPGAYDEDYVARIRQAVRWAASYDLYVVLDMHQDAYGIAVDTPLDETCPDGTHPNNGWDGAPAWATITDDASTCTTGERELAPAVRHAWQNFFDDVPAADGVGVQTHLVDTWGRLAEDFARVRNVAGYDLLNEPGFGYDASNSTTDLGRFYARAITAIRAGEDWGYGYHHIVFWEPSVLWSALGSNPVPDRGFSTDKNLVFAPHIYAESLSPNPIPSGFTSAQQVARQHGVTVWGGEYGFWPTDPADAADTLDRYAAAEDAHLYGGAWWDWKQACGNPHVVHQPGGEPDPVSPSLNRYTCPDQVAQPIDPAFGDTLSRPTARAVPGTITRLTSDGRAGTLDLKGTHAGRAGRCALRVFVPARFADARVRTEGIRHLKRSRDQGNVVLRGCVADSFRLRVG</sequence>
<gene>
    <name evidence="6" type="ORF">K8U61_07595</name>
</gene>
<evidence type="ECO:0000256" key="3">
    <source>
        <dbReference type="RuleBase" id="RU361153"/>
    </source>
</evidence>
<keyword evidence="4" id="KW-0732">Signal</keyword>
<dbReference type="InterPro" id="IPR052066">
    <property type="entry name" value="Glycosphingolipid_Hydrolases"/>
</dbReference>
<dbReference type="SUPFAM" id="SSF51445">
    <property type="entry name" value="(Trans)glycosidases"/>
    <property type="match status" value="1"/>
</dbReference>
<comment type="similarity">
    <text evidence="3">Belongs to the glycosyl hydrolase 5 (cellulase A) family.</text>
</comment>
<feature type="signal peptide" evidence="4">
    <location>
        <begin position="1"/>
        <end position="24"/>
    </location>
</feature>
<keyword evidence="1 3" id="KW-0378">Hydrolase</keyword>
<accession>A0ABS7UBB9</accession>
<dbReference type="PANTHER" id="PTHR31308">
    <property type="match status" value="1"/>
</dbReference>
<dbReference type="Proteomes" id="UP000780875">
    <property type="component" value="Unassembled WGS sequence"/>
</dbReference>
<dbReference type="InterPro" id="IPR001547">
    <property type="entry name" value="Glyco_hydro_5"/>
</dbReference>
<evidence type="ECO:0000256" key="4">
    <source>
        <dbReference type="SAM" id="SignalP"/>
    </source>
</evidence>
<organism evidence="6 7">
    <name type="scientific">Nocardioides mangrovi</name>
    <dbReference type="NCBI Taxonomy" id="2874580"/>
    <lineage>
        <taxon>Bacteria</taxon>
        <taxon>Bacillati</taxon>
        <taxon>Actinomycetota</taxon>
        <taxon>Actinomycetes</taxon>
        <taxon>Propionibacteriales</taxon>
        <taxon>Nocardioidaceae</taxon>
        <taxon>Nocardioides</taxon>
    </lineage>
</organism>
<feature type="domain" description="Glycoside hydrolase family 5" evidence="5">
    <location>
        <begin position="76"/>
        <end position="374"/>
    </location>
</feature>
<dbReference type="InterPro" id="IPR017853">
    <property type="entry name" value="GH"/>
</dbReference>
<keyword evidence="7" id="KW-1185">Reference proteome</keyword>
<evidence type="ECO:0000313" key="6">
    <source>
        <dbReference type="EMBL" id="MBZ5738021.1"/>
    </source>
</evidence>
<evidence type="ECO:0000313" key="7">
    <source>
        <dbReference type="Proteomes" id="UP000780875"/>
    </source>
</evidence>
<evidence type="ECO:0000256" key="2">
    <source>
        <dbReference type="ARBA" id="ARBA00023295"/>
    </source>
</evidence>
<keyword evidence="2 3" id="KW-0326">Glycosidase</keyword>
<dbReference type="EMBL" id="JAIQZJ010000003">
    <property type="protein sequence ID" value="MBZ5738021.1"/>
    <property type="molecule type" value="Genomic_DNA"/>
</dbReference>